<feature type="compositionally biased region" description="Basic and acidic residues" evidence="1">
    <location>
        <begin position="61"/>
        <end position="75"/>
    </location>
</feature>
<protein>
    <submittedName>
        <fullName evidence="2">Uncharacterized protein</fullName>
    </submittedName>
</protein>
<dbReference type="Proteomes" id="UP000076532">
    <property type="component" value="Unassembled WGS sequence"/>
</dbReference>
<evidence type="ECO:0000256" key="1">
    <source>
        <dbReference type="SAM" id="MobiDB-lite"/>
    </source>
</evidence>
<sequence length="202" mass="22735">MATCRFGWKQVAMKVARQNSIDRSLSGVWGRQGRDKHHEAKEDCGQATSEGETWKRQGTNETEKEKTDEHSHAQREINGVSGPSGLGGRLLRYEIQFRANSYCFTVKNKFSSKNSAAQLNVNKLNMEMKGSDERESKDRTGETQAAKGRKGNNCLNPSFDVRRFFSGKCIMLLTNTSGGKNRRFFDPKHLSEPQRGGNSIEL</sequence>
<feature type="compositionally biased region" description="Basic and acidic residues" evidence="1">
    <location>
        <begin position="32"/>
        <end position="44"/>
    </location>
</feature>
<feature type="compositionally biased region" description="Basic and acidic residues" evidence="1">
    <location>
        <begin position="183"/>
        <end position="192"/>
    </location>
</feature>
<accession>A0A167U4N9</accession>
<feature type="region of interest" description="Disordered" evidence="1">
    <location>
        <begin position="27"/>
        <end position="83"/>
    </location>
</feature>
<evidence type="ECO:0000313" key="3">
    <source>
        <dbReference type="Proteomes" id="UP000076532"/>
    </source>
</evidence>
<dbReference type="EMBL" id="KV418040">
    <property type="protein sequence ID" value="KZP03588.1"/>
    <property type="molecule type" value="Genomic_DNA"/>
</dbReference>
<feature type="region of interest" description="Disordered" evidence="1">
    <location>
        <begin position="182"/>
        <end position="202"/>
    </location>
</feature>
<feature type="region of interest" description="Disordered" evidence="1">
    <location>
        <begin position="127"/>
        <end position="153"/>
    </location>
</feature>
<name>A0A167U4N9_9AGAM</name>
<reference evidence="2 3" key="1">
    <citation type="journal article" date="2016" name="Mol. Biol. Evol.">
        <title>Comparative Genomics of Early-Diverging Mushroom-Forming Fungi Provides Insights into the Origins of Lignocellulose Decay Capabilities.</title>
        <authorList>
            <person name="Nagy L.G."/>
            <person name="Riley R."/>
            <person name="Tritt A."/>
            <person name="Adam C."/>
            <person name="Daum C."/>
            <person name="Floudas D."/>
            <person name="Sun H."/>
            <person name="Yadav J.S."/>
            <person name="Pangilinan J."/>
            <person name="Larsson K.H."/>
            <person name="Matsuura K."/>
            <person name="Barry K."/>
            <person name="Labutti K."/>
            <person name="Kuo R."/>
            <person name="Ohm R.A."/>
            <person name="Bhattacharya S.S."/>
            <person name="Shirouzu T."/>
            <person name="Yoshinaga Y."/>
            <person name="Martin F.M."/>
            <person name="Grigoriev I.V."/>
            <person name="Hibbett D.S."/>
        </authorList>
    </citation>
    <scope>NUCLEOTIDE SEQUENCE [LARGE SCALE GENOMIC DNA]</scope>
    <source>
        <strain evidence="2 3">CBS 109695</strain>
    </source>
</reference>
<feature type="compositionally biased region" description="Basic and acidic residues" evidence="1">
    <location>
        <begin position="129"/>
        <end position="141"/>
    </location>
</feature>
<feature type="compositionally biased region" description="Polar residues" evidence="1">
    <location>
        <begin position="46"/>
        <end position="60"/>
    </location>
</feature>
<dbReference type="AlphaFoldDB" id="A0A167U4N9"/>
<proteinExistence type="predicted"/>
<evidence type="ECO:0000313" key="2">
    <source>
        <dbReference type="EMBL" id="KZP03588.1"/>
    </source>
</evidence>
<gene>
    <name evidence="2" type="ORF">FIBSPDRAFT_904916</name>
</gene>
<organism evidence="2 3">
    <name type="scientific">Athelia psychrophila</name>
    <dbReference type="NCBI Taxonomy" id="1759441"/>
    <lineage>
        <taxon>Eukaryota</taxon>
        <taxon>Fungi</taxon>
        <taxon>Dikarya</taxon>
        <taxon>Basidiomycota</taxon>
        <taxon>Agaricomycotina</taxon>
        <taxon>Agaricomycetes</taxon>
        <taxon>Agaricomycetidae</taxon>
        <taxon>Atheliales</taxon>
        <taxon>Atheliaceae</taxon>
        <taxon>Athelia</taxon>
    </lineage>
</organism>
<keyword evidence="3" id="KW-1185">Reference proteome</keyword>